<dbReference type="Proteomes" id="UP000073492">
    <property type="component" value="Unassembled WGS sequence"/>
</dbReference>
<protein>
    <recommendedName>
        <fullName evidence="4">Glutaredoxin domain-containing protein</fullName>
    </recommendedName>
</protein>
<keyword evidence="3" id="KW-0812">Transmembrane</keyword>
<evidence type="ECO:0000256" key="2">
    <source>
        <dbReference type="SAM" id="MobiDB-lite"/>
    </source>
</evidence>
<dbReference type="InterPro" id="IPR002109">
    <property type="entry name" value="Glutaredoxin"/>
</dbReference>
<dbReference type="InterPro" id="IPR036249">
    <property type="entry name" value="Thioredoxin-like_sf"/>
</dbReference>
<dbReference type="GO" id="GO:0000324">
    <property type="term" value="C:fungal-type vacuole"/>
    <property type="evidence" value="ECO:0007669"/>
    <property type="project" value="TreeGrafter"/>
</dbReference>
<comment type="similarity">
    <text evidence="1">Belongs to the glutaredoxin family. Monothiol subfamily.</text>
</comment>
<dbReference type="Pfam" id="PF00462">
    <property type="entry name" value="Glutaredoxin"/>
    <property type="match status" value="1"/>
</dbReference>
<reference evidence="5 6" key="1">
    <citation type="submission" date="2015-07" db="EMBL/GenBank/DDBJ databases">
        <title>Comparative genomics of the Sigatoka disease complex on banana suggests a link between parallel evolutionary changes in Pseudocercospora fijiensis and Pseudocercospora eumusae and increased virulence on the banana host.</title>
        <authorList>
            <person name="Chang T.-C."/>
            <person name="Salvucci A."/>
            <person name="Crous P.W."/>
            <person name="Stergiopoulos I."/>
        </authorList>
    </citation>
    <scope>NUCLEOTIDE SEQUENCE [LARGE SCALE GENOMIC DNA]</scope>
    <source>
        <strain evidence="5 6">CBS 116634</strain>
    </source>
</reference>
<dbReference type="GO" id="GO:0005796">
    <property type="term" value="C:Golgi lumen"/>
    <property type="evidence" value="ECO:0007669"/>
    <property type="project" value="TreeGrafter"/>
</dbReference>
<evidence type="ECO:0000259" key="4">
    <source>
        <dbReference type="Pfam" id="PF00462"/>
    </source>
</evidence>
<evidence type="ECO:0000256" key="3">
    <source>
        <dbReference type="SAM" id="Phobius"/>
    </source>
</evidence>
<dbReference type="Gene3D" id="3.40.30.10">
    <property type="entry name" value="Glutaredoxin"/>
    <property type="match status" value="1"/>
</dbReference>
<dbReference type="STRING" id="113226.A0A139ITG4"/>
<dbReference type="GO" id="GO:0034599">
    <property type="term" value="P:cellular response to oxidative stress"/>
    <property type="evidence" value="ECO:0007669"/>
    <property type="project" value="TreeGrafter"/>
</dbReference>
<proteinExistence type="inferred from homology"/>
<gene>
    <name evidence="5" type="ORF">AC579_5889</name>
</gene>
<feature type="region of interest" description="Disordered" evidence="2">
    <location>
        <begin position="76"/>
        <end position="143"/>
    </location>
</feature>
<dbReference type="InterPro" id="IPR011899">
    <property type="entry name" value="Glutaredoxin_euk/vir"/>
</dbReference>
<dbReference type="PANTHER" id="PTHR45694">
    <property type="entry name" value="GLUTAREDOXIN 2"/>
    <property type="match status" value="1"/>
</dbReference>
<dbReference type="SUPFAM" id="SSF52833">
    <property type="entry name" value="Thioredoxin-like"/>
    <property type="match status" value="1"/>
</dbReference>
<dbReference type="PROSITE" id="PS51354">
    <property type="entry name" value="GLUTAREDOXIN_2"/>
    <property type="match status" value="1"/>
</dbReference>
<feature type="transmembrane region" description="Helical" evidence="3">
    <location>
        <begin position="7"/>
        <end position="25"/>
    </location>
</feature>
<sequence length="300" mass="33102">MPSQRQIRAIGLVTVLVLLVIYYVSHGAKSTYDSPFYKNTVAAIERKKTAAEREQLMSEERDRLERVERLRKEHDVALEDLSSPSSSAADSTKTDGPALGPQKQKPIKDDSPAEKSVAGRKKMGASNDKIVQNKPKDDTDDGVAKVGNIAAKATAVAEHTTAEEKEHETRVELELNNILKKGPIIVFSKSYCPFSMKAKHILLDLYNINPLPYVVELDQHELGPGLQRSLARTTGRRTVPNVLINGKSIGGGDDIEALHDSHKLIDKVTSMGGKRIMSIRENEQPKFETSDVKAEVKLKA</sequence>
<feature type="domain" description="Glutaredoxin" evidence="4">
    <location>
        <begin position="184"/>
        <end position="249"/>
    </location>
</feature>
<dbReference type="CDD" id="cd03419">
    <property type="entry name" value="GRX_GRXh_1_2_like"/>
    <property type="match status" value="1"/>
</dbReference>
<name>A0A139ITG4_9PEZI</name>
<dbReference type="NCBIfam" id="TIGR02180">
    <property type="entry name" value="GRX_euk"/>
    <property type="match status" value="1"/>
</dbReference>
<dbReference type="PANTHER" id="PTHR45694:SF5">
    <property type="entry name" value="GLUTAREDOXIN 2"/>
    <property type="match status" value="1"/>
</dbReference>
<dbReference type="FunFam" id="3.40.30.10:FF:000093">
    <property type="entry name" value="Glutaredoxin 2"/>
    <property type="match status" value="1"/>
</dbReference>
<dbReference type="GO" id="GO:0005801">
    <property type="term" value="C:cis-Golgi network"/>
    <property type="evidence" value="ECO:0007669"/>
    <property type="project" value="UniProtKB-ARBA"/>
</dbReference>
<dbReference type="AlphaFoldDB" id="A0A139ITG4"/>
<evidence type="ECO:0000313" key="6">
    <source>
        <dbReference type="Proteomes" id="UP000073492"/>
    </source>
</evidence>
<accession>A0A139ITG4</accession>
<dbReference type="OrthoDB" id="423313at2759"/>
<feature type="compositionally biased region" description="Low complexity" evidence="2">
    <location>
        <begin position="82"/>
        <end position="91"/>
    </location>
</feature>
<evidence type="ECO:0000313" key="5">
    <source>
        <dbReference type="EMBL" id="KXT17864.1"/>
    </source>
</evidence>
<organism evidence="5 6">
    <name type="scientific">Pseudocercospora musae</name>
    <dbReference type="NCBI Taxonomy" id="113226"/>
    <lineage>
        <taxon>Eukaryota</taxon>
        <taxon>Fungi</taxon>
        <taxon>Dikarya</taxon>
        <taxon>Ascomycota</taxon>
        <taxon>Pezizomycotina</taxon>
        <taxon>Dothideomycetes</taxon>
        <taxon>Dothideomycetidae</taxon>
        <taxon>Mycosphaerellales</taxon>
        <taxon>Mycosphaerellaceae</taxon>
        <taxon>Pseudocercospora</taxon>
    </lineage>
</organism>
<comment type="caution">
    <text evidence="5">The sequence shown here is derived from an EMBL/GenBank/DDBJ whole genome shotgun (WGS) entry which is preliminary data.</text>
</comment>
<dbReference type="GO" id="GO:0004362">
    <property type="term" value="F:glutathione-disulfide reductase (NADPH) activity"/>
    <property type="evidence" value="ECO:0007669"/>
    <property type="project" value="UniProtKB-ARBA"/>
</dbReference>
<dbReference type="EMBL" id="LFZO01000013">
    <property type="protein sequence ID" value="KXT17864.1"/>
    <property type="molecule type" value="Genomic_DNA"/>
</dbReference>
<keyword evidence="6" id="KW-1185">Reference proteome</keyword>
<dbReference type="InterPro" id="IPR014025">
    <property type="entry name" value="Glutaredoxin_subgr"/>
</dbReference>
<keyword evidence="3" id="KW-0472">Membrane</keyword>
<evidence type="ECO:0000256" key="1">
    <source>
        <dbReference type="ARBA" id="ARBA00009630"/>
    </source>
</evidence>
<dbReference type="PRINTS" id="PR00160">
    <property type="entry name" value="GLUTAREDOXIN"/>
</dbReference>
<keyword evidence="3" id="KW-1133">Transmembrane helix</keyword>